<keyword evidence="3" id="KW-1185">Reference proteome</keyword>
<organism evidence="2 3">
    <name type="scientific">Anaeroglobus geminatus F0357</name>
    <dbReference type="NCBI Taxonomy" id="861450"/>
    <lineage>
        <taxon>Bacteria</taxon>
        <taxon>Bacillati</taxon>
        <taxon>Bacillota</taxon>
        <taxon>Negativicutes</taxon>
        <taxon>Veillonellales</taxon>
        <taxon>Veillonellaceae</taxon>
        <taxon>Anaeroglobus</taxon>
    </lineage>
</organism>
<proteinExistence type="predicted"/>
<evidence type="ECO:0000313" key="3">
    <source>
        <dbReference type="Proteomes" id="UP000005481"/>
    </source>
</evidence>
<comment type="caution">
    <text evidence="2">The sequence shown here is derived from an EMBL/GenBank/DDBJ whole genome shotgun (WGS) entry which is preliminary data.</text>
</comment>
<gene>
    <name evidence="2" type="ORF">HMPREF0080_01553</name>
</gene>
<dbReference type="PATRIC" id="fig|861450.3.peg.1432"/>
<sequence>MNLRYVKGSYIDEIPVEGRPVLFVLEGLEEGRCKEAKTYSEAVWEWILSHRLRVMAHAPLLAKFKNERWRNDGEPEITADQIRAYLERINSVYVTYNGDFDVFFATNEIFGDYAIVITMSRDYQFKGLRLL</sequence>
<reference evidence="2 3" key="1">
    <citation type="submission" date="2011-08" db="EMBL/GenBank/DDBJ databases">
        <authorList>
            <person name="Weinstock G."/>
            <person name="Sodergren E."/>
            <person name="Clifton S."/>
            <person name="Fulton L."/>
            <person name="Fulton B."/>
            <person name="Courtney L."/>
            <person name="Fronick C."/>
            <person name="Harrison M."/>
            <person name="Strong C."/>
            <person name="Farmer C."/>
            <person name="Delahaunty K."/>
            <person name="Markovic C."/>
            <person name="Hall O."/>
            <person name="Minx P."/>
            <person name="Tomlinson C."/>
            <person name="Mitreva M."/>
            <person name="Hou S."/>
            <person name="Chen J."/>
            <person name="Wollam A."/>
            <person name="Pepin K.H."/>
            <person name="Johnson M."/>
            <person name="Bhonagiri V."/>
            <person name="Zhang X."/>
            <person name="Suruliraj S."/>
            <person name="Warren W."/>
            <person name="Chinwalla A."/>
            <person name="Mardis E.R."/>
            <person name="Wilson R.K."/>
        </authorList>
    </citation>
    <scope>NUCLEOTIDE SEQUENCE [LARGE SCALE GENOMIC DNA]</scope>
    <source>
        <strain evidence="2 3">F0357</strain>
    </source>
</reference>
<dbReference type="STRING" id="861450.HMPREF0080_01553"/>
<dbReference type="eggNOG" id="ENOG5033VTE">
    <property type="taxonomic scope" value="Bacteria"/>
</dbReference>
<accession>G9YIQ9</accession>
<evidence type="ECO:0000313" key="2">
    <source>
        <dbReference type="EMBL" id="EHM39358.1"/>
    </source>
</evidence>
<dbReference type="RefSeq" id="WP_006790520.1">
    <property type="nucleotide sequence ID" value="NZ_JH417603.1"/>
</dbReference>
<dbReference type="HOGENOM" id="CLU_1925076_0_0_9"/>
<name>G9YIQ9_9FIRM</name>
<dbReference type="Proteomes" id="UP000005481">
    <property type="component" value="Unassembled WGS sequence"/>
</dbReference>
<evidence type="ECO:0000259" key="1">
    <source>
        <dbReference type="Pfam" id="PF10020"/>
    </source>
</evidence>
<dbReference type="OrthoDB" id="1622897at2"/>
<feature type="domain" description="DUF2262" evidence="1">
    <location>
        <begin position="28"/>
        <end position="126"/>
    </location>
</feature>
<dbReference type="EMBL" id="AGCJ01000069">
    <property type="protein sequence ID" value="EHM39358.1"/>
    <property type="molecule type" value="Genomic_DNA"/>
</dbReference>
<protein>
    <recommendedName>
        <fullName evidence="1">DUF2262 domain-containing protein</fullName>
    </recommendedName>
</protein>
<dbReference type="AlphaFoldDB" id="G9YIQ9"/>
<dbReference type="InterPro" id="IPR019260">
    <property type="entry name" value="DUF2262"/>
</dbReference>
<dbReference type="Pfam" id="PF10020">
    <property type="entry name" value="DUF2262"/>
    <property type="match status" value="1"/>
</dbReference>